<evidence type="ECO:0000256" key="1">
    <source>
        <dbReference type="SAM" id="MobiDB-lite"/>
    </source>
</evidence>
<feature type="compositionally biased region" description="Basic residues" evidence="1">
    <location>
        <begin position="56"/>
        <end position="65"/>
    </location>
</feature>
<protein>
    <submittedName>
        <fullName evidence="2">Uncharacterized protein</fullName>
    </submittedName>
</protein>
<dbReference type="STRING" id="329186.SAMN02927925_02437"/>
<dbReference type="AlphaFoldDB" id="A0A1G4W545"/>
<accession>A0A1G4W545</accession>
<dbReference type="RefSeq" id="WP_143000950.1">
    <property type="nucleotide sequence ID" value="NZ_CBCSBQ010000015.1"/>
</dbReference>
<feature type="region of interest" description="Disordered" evidence="1">
    <location>
        <begin position="37"/>
        <end position="65"/>
    </location>
</feature>
<gene>
    <name evidence="2" type="ORF">SAMN02927925_02437</name>
</gene>
<reference evidence="2 3" key="1">
    <citation type="submission" date="2016-10" db="EMBL/GenBank/DDBJ databases">
        <authorList>
            <person name="de Groot N.N."/>
        </authorList>
    </citation>
    <scope>NUCLEOTIDE SEQUENCE [LARGE SCALE GENOMIC DNA]</scope>
    <source>
        <strain evidence="2 3">CGMCC 1.3801</strain>
    </source>
</reference>
<evidence type="ECO:0000313" key="3">
    <source>
        <dbReference type="Proteomes" id="UP000182124"/>
    </source>
</evidence>
<evidence type="ECO:0000313" key="2">
    <source>
        <dbReference type="EMBL" id="SCX16856.1"/>
    </source>
</evidence>
<sequence length="65" mass="7394">MRNSVLKKIMYAAFAFMIVFGFDSCVVKHHHHKTVVVKKKRLPPGQAKKISGDRSARRHAPGHNK</sequence>
<name>A0A1G4W545_9FLAO</name>
<organism evidence="2 3">
    <name type="scientific">Flavobacterium saliperosum</name>
    <dbReference type="NCBI Taxonomy" id="329186"/>
    <lineage>
        <taxon>Bacteria</taxon>
        <taxon>Pseudomonadati</taxon>
        <taxon>Bacteroidota</taxon>
        <taxon>Flavobacteriia</taxon>
        <taxon>Flavobacteriales</taxon>
        <taxon>Flavobacteriaceae</taxon>
        <taxon>Flavobacterium</taxon>
    </lineage>
</organism>
<dbReference type="Proteomes" id="UP000182124">
    <property type="component" value="Unassembled WGS sequence"/>
</dbReference>
<dbReference type="EMBL" id="FMTY01000007">
    <property type="protein sequence ID" value="SCX16856.1"/>
    <property type="molecule type" value="Genomic_DNA"/>
</dbReference>
<proteinExistence type="predicted"/>